<evidence type="ECO:0000259" key="7">
    <source>
        <dbReference type="Pfam" id="PF23598"/>
    </source>
</evidence>
<dbReference type="Gene3D" id="1.10.8.430">
    <property type="entry name" value="Helical domain of apoptotic protease-activating factors"/>
    <property type="match status" value="1"/>
</dbReference>
<keyword evidence="2" id="KW-0677">Repeat</keyword>
<keyword evidence="1" id="KW-0433">Leucine-rich repeat</keyword>
<dbReference type="Pfam" id="PF23282">
    <property type="entry name" value="WHD_ROQ1"/>
    <property type="match status" value="1"/>
</dbReference>
<evidence type="ECO:0000313" key="9">
    <source>
        <dbReference type="Proteomes" id="UP000594261"/>
    </source>
</evidence>
<sequence length="999" mass="112772">MGGMGKTTLARVLHQRIHYHFDASTFIGNVREESCKNDLTSLQKQLLDDILIESNIRIQDIWSGMNMIKDRLRKKKVLIILDDVDQPEQLEALAGKRDWFGLGSRIIITTRDQRLLVTHDMTEAEIYEVNKLDNVEALKLFSREVFKKDYPPEDFKELSTNAIHYAGGLPLALKVLGASLMKRDPVVWKHILDKMKEYPPKKLMNAFAITYNGLDSKEKNLFLDIACFFKGENKGWVASILQISIEIDSLKEKSLINISRFGTLWMHDTLQDFGREIVCHESLYELNQQSRLWLSNDIFHVLKHNIGTQKVKGIFLSSSFLGEKEQLKAEVFSKMINLRLLQINHVHLPQGLDYLSNELCFMNWEKYPLESLPESFHPNNLIELIMRASSLKQLWNGIKLKNFPEIVGNMSHLPHLVLARTAIEGLPKSIKLLTDLTLLDLKDCKSLLSLPDTICCLTSLKTLTLSGCYRLNKLPTNLGNLKCLKKLGVTGIAIRELPSSVEHLTGLTSLNLSNCKDLLSLPDTICSMTNLKALSLSGCSTLDRLPKNLGNLTGFKELDVNKTAIRELPSSLRHLSNLTSLNLIDCKELLSIPNAICNMKNIKTLTLSGCSKLEDLPENIGNLIGLKKLEIIGTAVREPPPSLSCLRSLVELELRDCNLRAVPNDIDSLHLLEKLNLSQNSFVYLPASIVRLSKLKDIYIENCTSLRSLPQIPLSTLSIWANGCNSLETLPNQLKPESFFEPNVYLLNCFKLADNQGTNSYDLVVPGRKLPKWFSHQSAGASVTLQAPHNFDEKCLAIGMCAAFEHFPSGLGGLFDSGSHDRMRHMLFCSIALHQKSGSGGFMFYADRKCISFPFPENFGPVESRHLWLIYVRREFFHKIKDQVFSNGLHKFWENGFDFQIEFQTEGTGLTVTYCRAHFVFKQDIEDLSKTNEMDFVFYDNHLNSEVPGPKAGPSTGRVRQLPKAPKWKAGPSPSLVEVVNTTSEEQSNIAIEASVWDL</sequence>
<keyword evidence="3" id="KW-0611">Plant defense</keyword>
<name>A0A7N2L438_QUELO</name>
<dbReference type="Gene3D" id="3.80.10.10">
    <property type="entry name" value="Ribonuclease Inhibitor"/>
    <property type="match status" value="2"/>
</dbReference>
<dbReference type="PANTHER" id="PTHR11017:SF555">
    <property type="entry name" value="TIR-NBS-LRR RCT1-LIKE RESISTANCE PROTEIN"/>
    <property type="match status" value="1"/>
</dbReference>
<dbReference type="Pfam" id="PF23598">
    <property type="entry name" value="LRR_14"/>
    <property type="match status" value="1"/>
</dbReference>
<dbReference type="GO" id="GO:0043531">
    <property type="term" value="F:ADP binding"/>
    <property type="evidence" value="ECO:0007669"/>
    <property type="project" value="InterPro"/>
</dbReference>
<evidence type="ECO:0000256" key="2">
    <source>
        <dbReference type="ARBA" id="ARBA00022737"/>
    </source>
</evidence>
<feature type="domain" description="NB-ARC" evidence="5">
    <location>
        <begin position="1"/>
        <end position="149"/>
    </location>
</feature>
<dbReference type="AlphaFoldDB" id="A0A7N2L438"/>
<dbReference type="GO" id="GO:0051707">
    <property type="term" value="P:response to other organism"/>
    <property type="evidence" value="ECO:0007669"/>
    <property type="project" value="UniProtKB-ARBA"/>
</dbReference>
<dbReference type="GO" id="GO:0006952">
    <property type="term" value="P:defense response"/>
    <property type="evidence" value="ECO:0007669"/>
    <property type="project" value="UniProtKB-KW"/>
</dbReference>
<dbReference type="InterPro" id="IPR032675">
    <property type="entry name" value="LRR_dom_sf"/>
</dbReference>
<evidence type="ECO:0008006" key="10">
    <source>
        <dbReference type="Google" id="ProtNLM"/>
    </source>
</evidence>
<dbReference type="SUPFAM" id="SSF52540">
    <property type="entry name" value="P-loop containing nucleoside triphosphate hydrolases"/>
    <property type="match status" value="1"/>
</dbReference>
<dbReference type="EMBL" id="LRBV02000003">
    <property type="status" value="NOT_ANNOTATED_CDS"/>
    <property type="molecule type" value="Genomic_DNA"/>
</dbReference>
<evidence type="ECO:0000313" key="8">
    <source>
        <dbReference type="EnsemblPlants" id="QL03p013708:mrna"/>
    </source>
</evidence>
<dbReference type="Pfam" id="PF00931">
    <property type="entry name" value="NB-ARC"/>
    <property type="match status" value="1"/>
</dbReference>
<dbReference type="InterPro" id="IPR058192">
    <property type="entry name" value="WHD_ROQ1-like"/>
</dbReference>
<accession>A0A7N2L438</accession>
<feature type="domain" description="Disease resistance R13L4/SHOC-2-like LRR" evidence="7">
    <location>
        <begin position="524"/>
        <end position="631"/>
    </location>
</feature>
<reference evidence="8 9" key="1">
    <citation type="journal article" date="2016" name="G3 (Bethesda)">
        <title>First Draft Assembly and Annotation of the Genome of a California Endemic Oak Quercus lobata Nee (Fagaceae).</title>
        <authorList>
            <person name="Sork V.L."/>
            <person name="Fitz-Gibbon S.T."/>
            <person name="Puiu D."/>
            <person name="Crepeau M."/>
            <person name="Gugger P.F."/>
            <person name="Sherman R."/>
            <person name="Stevens K."/>
            <person name="Langley C.H."/>
            <person name="Pellegrini M."/>
            <person name="Salzberg S.L."/>
        </authorList>
    </citation>
    <scope>NUCLEOTIDE SEQUENCE [LARGE SCALE GENOMIC DNA]</scope>
    <source>
        <strain evidence="8 9">cv. SW786</strain>
    </source>
</reference>
<dbReference type="Proteomes" id="UP000594261">
    <property type="component" value="Chromosome 3"/>
</dbReference>
<feature type="domain" description="Disease resistance protein Roq1-like winged-helix" evidence="6">
    <location>
        <begin position="216"/>
        <end position="281"/>
    </location>
</feature>
<evidence type="ECO:0000259" key="6">
    <source>
        <dbReference type="Pfam" id="PF23282"/>
    </source>
</evidence>
<protein>
    <recommendedName>
        <fullName evidence="10">TMV resistance protein N-like</fullName>
    </recommendedName>
</protein>
<dbReference type="EnsemblPlants" id="QL03p013708:mrna">
    <property type="protein sequence ID" value="QL03p013708:mrna"/>
    <property type="gene ID" value="QL03p013708"/>
</dbReference>
<evidence type="ECO:0000256" key="4">
    <source>
        <dbReference type="SAM" id="MobiDB-lite"/>
    </source>
</evidence>
<dbReference type="InterPro" id="IPR044974">
    <property type="entry name" value="Disease_R_plants"/>
</dbReference>
<dbReference type="InterPro" id="IPR003591">
    <property type="entry name" value="Leu-rich_rpt_typical-subtyp"/>
</dbReference>
<dbReference type="PRINTS" id="PR00364">
    <property type="entry name" value="DISEASERSIST"/>
</dbReference>
<dbReference type="PANTHER" id="PTHR11017">
    <property type="entry name" value="LEUCINE-RICH REPEAT-CONTAINING PROTEIN"/>
    <property type="match status" value="1"/>
</dbReference>
<evidence type="ECO:0000256" key="3">
    <source>
        <dbReference type="ARBA" id="ARBA00022821"/>
    </source>
</evidence>
<dbReference type="Gramene" id="QL03p013708:mrna">
    <property type="protein sequence ID" value="QL03p013708:mrna"/>
    <property type="gene ID" value="QL03p013708"/>
</dbReference>
<proteinExistence type="predicted"/>
<dbReference type="InterPro" id="IPR027417">
    <property type="entry name" value="P-loop_NTPase"/>
</dbReference>
<dbReference type="InterPro" id="IPR055414">
    <property type="entry name" value="LRR_R13L4/SHOC2-like"/>
</dbReference>
<evidence type="ECO:0000256" key="1">
    <source>
        <dbReference type="ARBA" id="ARBA00022614"/>
    </source>
</evidence>
<dbReference type="SUPFAM" id="SSF52058">
    <property type="entry name" value="L domain-like"/>
    <property type="match status" value="2"/>
</dbReference>
<dbReference type="InParanoid" id="A0A7N2L438"/>
<keyword evidence="9" id="KW-1185">Reference proteome</keyword>
<evidence type="ECO:0000259" key="5">
    <source>
        <dbReference type="Pfam" id="PF00931"/>
    </source>
</evidence>
<dbReference type="SMART" id="SM00369">
    <property type="entry name" value="LRR_TYP"/>
    <property type="match status" value="5"/>
</dbReference>
<dbReference type="InterPro" id="IPR002182">
    <property type="entry name" value="NB-ARC"/>
</dbReference>
<organism evidence="8 9">
    <name type="scientific">Quercus lobata</name>
    <name type="common">Valley oak</name>
    <dbReference type="NCBI Taxonomy" id="97700"/>
    <lineage>
        <taxon>Eukaryota</taxon>
        <taxon>Viridiplantae</taxon>
        <taxon>Streptophyta</taxon>
        <taxon>Embryophyta</taxon>
        <taxon>Tracheophyta</taxon>
        <taxon>Spermatophyta</taxon>
        <taxon>Magnoliopsida</taxon>
        <taxon>eudicotyledons</taxon>
        <taxon>Gunneridae</taxon>
        <taxon>Pentapetalae</taxon>
        <taxon>rosids</taxon>
        <taxon>fabids</taxon>
        <taxon>Fagales</taxon>
        <taxon>Fagaceae</taxon>
        <taxon>Quercus</taxon>
    </lineage>
</organism>
<dbReference type="InterPro" id="IPR042197">
    <property type="entry name" value="Apaf_helical"/>
</dbReference>
<dbReference type="Gene3D" id="3.40.50.300">
    <property type="entry name" value="P-loop containing nucleotide triphosphate hydrolases"/>
    <property type="match status" value="1"/>
</dbReference>
<feature type="region of interest" description="Disordered" evidence="4">
    <location>
        <begin position="948"/>
        <end position="974"/>
    </location>
</feature>
<reference evidence="8" key="2">
    <citation type="submission" date="2021-01" db="UniProtKB">
        <authorList>
            <consortium name="EnsemblPlants"/>
        </authorList>
    </citation>
    <scope>IDENTIFICATION</scope>
</reference>